<dbReference type="InterPro" id="IPR025857">
    <property type="entry name" value="MacB_PCD"/>
</dbReference>
<reference evidence="9 10" key="1">
    <citation type="submission" date="2018-09" db="EMBL/GenBank/DDBJ databases">
        <title>Genomic Encyclopedia of Archaeal and Bacterial Type Strains, Phase II (KMG-II): from individual species to whole genera.</title>
        <authorList>
            <person name="Goeker M."/>
        </authorList>
    </citation>
    <scope>NUCLEOTIDE SEQUENCE [LARGE SCALE GENOMIC DNA]</scope>
    <source>
        <strain evidence="9 10">DSM 27148</strain>
    </source>
</reference>
<comment type="subcellular location">
    <subcellularLocation>
        <location evidence="1">Cell membrane</location>
        <topology evidence="1">Multi-pass membrane protein</topology>
    </subcellularLocation>
</comment>
<name>A0A419W9C6_9BACT</name>
<dbReference type="OrthoDB" id="973461at2"/>
<dbReference type="Proteomes" id="UP000283387">
    <property type="component" value="Unassembled WGS sequence"/>
</dbReference>
<feature type="transmembrane region" description="Helical" evidence="6">
    <location>
        <begin position="379"/>
        <end position="398"/>
    </location>
</feature>
<feature type="transmembrane region" description="Helical" evidence="6">
    <location>
        <begin position="726"/>
        <end position="754"/>
    </location>
</feature>
<dbReference type="GO" id="GO:0005886">
    <property type="term" value="C:plasma membrane"/>
    <property type="evidence" value="ECO:0007669"/>
    <property type="project" value="UniProtKB-SubCell"/>
</dbReference>
<dbReference type="PANTHER" id="PTHR30572">
    <property type="entry name" value="MEMBRANE COMPONENT OF TRANSPORTER-RELATED"/>
    <property type="match status" value="1"/>
</dbReference>
<evidence type="ECO:0000256" key="1">
    <source>
        <dbReference type="ARBA" id="ARBA00004651"/>
    </source>
</evidence>
<evidence type="ECO:0000256" key="2">
    <source>
        <dbReference type="ARBA" id="ARBA00022475"/>
    </source>
</evidence>
<feature type="domain" description="ABC3 transporter permease C-terminal" evidence="7">
    <location>
        <begin position="685"/>
        <end position="796"/>
    </location>
</feature>
<accession>A0A419W9C6</accession>
<protein>
    <submittedName>
        <fullName evidence="9">Putative ABC transport system permease protein</fullName>
    </submittedName>
</protein>
<dbReference type="Pfam" id="PF02687">
    <property type="entry name" value="FtsX"/>
    <property type="match status" value="2"/>
</dbReference>
<keyword evidence="2" id="KW-1003">Cell membrane</keyword>
<feature type="transmembrane region" description="Helical" evidence="6">
    <location>
        <begin position="428"/>
        <end position="448"/>
    </location>
</feature>
<feature type="domain" description="ABC3 transporter permease C-terminal" evidence="7">
    <location>
        <begin position="290"/>
        <end position="404"/>
    </location>
</feature>
<feature type="transmembrane region" description="Helical" evidence="6">
    <location>
        <begin position="286"/>
        <end position="305"/>
    </location>
</feature>
<dbReference type="AlphaFoldDB" id="A0A419W9C6"/>
<comment type="caution">
    <text evidence="9">The sequence shown here is derived from an EMBL/GenBank/DDBJ whole genome shotgun (WGS) entry which is preliminary data.</text>
</comment>
<evidence type="ECO:0000256" key="6">
    <source>
        <dbReference type="SAM" id="Phobius"/>
    </source>
</evidence>
<feature type="transmembrane region" description="Helical" evidence="6">
    <location>
        <begin position="766"/>
        <end position="788"/>
    </location>
</feature>
<dbReference type="PANTHER" id="PTHR30572:SF18">
    <property type="entry name" value="ABC-TYPE MACROLIDE FAMILY EXPORT SYSTEM PERMEASE COMPONENT 2"/>
    <property type="match status" value="1"/>
</dbReference>
<organism evidence="9 10">
    <name type="scientific">Mangrovibacterium diazotrophicum</name>
    <dbReference type="NCBI Taxonomy" id="1261403"/>
    <lineage>
        <taxon>Bacteria</taxon>
        <taxon>Pseudomonadati</taxon>
        <taxon>Bacteroidota</taxon>
        <taxon>Bacteroidia</taxon>
        <taxon>Marinilabiliales</taxon>
        <taxon>Prolixibacteraceae</taxon>
        <taxon>Mangrovibacterium</taxon>
    </lineage>
</organism>
<evidence type="ECO:0000259" key="8">
    <source>
        <dbReference type="Pfam" id="PF12704"/>
    </source>
</evidence>
<evidence type="ECO:0000259" key="7">
    <source>
        <dbReference type="Pfam" id="PF02687"/>
    </source>
</evidence>
<dbReference type="RefSeq" id="WP_120273301.1">
    <property type="nucleotide sequence ID" value="NZ_RAPN01000001.1"/>
</dbReference>
<feature type="transmembrane region" description="Helical" evidence="6">
    <location>
        <begin position="341"/>
        <end position="358"/>
    </location>
</feature>
<dbReference type="Pfam" id="PF12704">
    <property type="entry name" value="MacB_PCD"/>
    <property type="match status" value="1"/>
</dbReference>
<gene>
    <name evidence="9" type="ORF">BC643_2420</name>
</gene>
<feature type="domain" description="MacB-like periplasmic core" evidence="8">
    <location>
        <begin position="20"/>
        <end position="237"/>
    </location>
</feature>
<dbReference type="EMBL" id="RAPN01000001">
    <property type="protein sequence ID" value="RKD92050.1"/>
    <property type="molecule type" value="Genomic_DNA"/>
</dbReference>
<evidence type="ECO:0000313" key="9">
    <source>
        <dbReference type="EMBL" id="RKD92050.1"/>
    </source>
</evidence>
<keyword evidence="4 6" id="KW-1133">Transmembrane helix</keyword>
<keyword evidence="10" id="KW-1185">Reference proteome</keyword>
<dbReference type="InterPro" id="IPR050250">
    <property type="entry name" value="Macrolide_Exporter_MacB"/>
</dbReference>
<feature type="transmembrane region" description="Helical" evidence="6">
    <location>
        <begin position="20"/>
        <end position="43"/>
    </location>
</feature>
<keyword evidence="5 6" id="KW-0472">Membrane</keyword>
<keyword evidence="3 6" id="KW-0812">Transmembrane</keyword>
<evidence type="ECO:0000256" key="3">
    <source>
        <dbReference type="ARBA" id="ARBA00022692"/>
    </source>
</evidence>
<sequence length="805" mass="91455">MYLHFVKMAFRNQLKNKLFSLVNILGLALGIAVSVLIINYVSFEFSFDRMHSKGDRIYRVESQFYEGDQLTDDWGTSSFGYGKAIADELSGVEDYVRIGVQNPEQTVIYHEKRLRETGIAYTGPSFFSVFDFKLKEGNLNDQLTRPNTIVITESAARNFFPNENPIGKLLTFASGSNFQECEVTGVLEDFPLNSHVRFNYLISYATLPDWMREFWLLHEAYTYLLLAPGKNPQDIEAGFPAVADKYRPTDVLSNKTWAAKLTPLTDIHLTPQKQYERETKGNRRSLYTLIVIAIVILLTAWINYINLTTARSMERAKDVGVRKVSGAHRIQLIRQYLAESWLVNLTAVVFAVLLIFLLKPLFDDLTGESIGFFIFHEPVFWLTSVAILLLGVFLSGFYPAFVMTQVKPAIILKGNYFNSGSAGMMRRVLVVFQFAAALFLICGTFIVYKQVRFMQRQELGVNINQTIVLKFPVSRENVNDAVARFAENLREEQAFSSVTVTDAVPGMEVAFYASNRLQGAPVDQYRLYEMMSVDYDFFNTFKLEMVAGRSFQRGFGNEPSNLLVNEAALPLLGIPTADEAIGKMVLLEGEAEAVKIIGVVKNWHQRGLSNGYTPIMFILNGRLGWVPLKYIALKTSSADYDTAIQLIKDRWNVYFPQASFDYFFLDQFFDNQYKADRRFGRIVSVFTGLAFLISMLGLWALAAFTASKKVKEVGVRKVLGANKHHIFYLFSREILLLILVALLIATPVSIWVMNNWLANFAFRTEISYWIYAVGGLLTILVALATISWQSWRAAVRNPVEALRYE</sequence>
<evidence type="ECO:0000313" key="10">
    <source>
        <dbReference type="Proteomes" id="UP000283387"/>
    </source>
</evidence>
<feature type="transmembrane region" description="Helical" evidence="6">
    <location>
        <begin position="682"/>
        <end position="706"/>
    </location>
</feature>
<proteinExistence type="predicted"/>
<evidence type="ECO:0000256" key="5">
    <source>
        <dbReference type="ARBA" id="ARBA00023136"/>
    </source>
</evidence>
<dbReference type="GO" id="GO:0022857">
    <property type="term" value="F:transmembrane transporter activity"/>
    <property type="evidence" value="ECO:0007669"/>
    <property type="project" value="TreeGrafter"/>
</dbReference>
<evidence type="ECO:0000256" key="4">
    <source>
        <dbReference type="ARBA" id="ARBA00022989"/>
    </source>
</evidence>
<dbReference type="InterPro" id="IPR003838">
    <property type="entry name" value="ABC3_permease_C"/>
</dbReference>